<dbReference type="EMBL" id="JAFNEN010000083">
    <property type="protein sequence ID" value="KAG8195624.1"/>
    <property type="molecule type" value="Genomic_DNA"/>
</dbReference>
<keyword evidence="2" id="KW-1185">Reference proteome</keyword>
<dbReference type="Proteomes" id="UP000827092">
    <property type="component" value="Unassembled WGS sequence"/>
</dbReference>
<sequence>MSFFKDVTKKFDSTEYDTCATVPRGVFTINYLISNRNSKFFPPRGRQRVQRAIDFPRFYPRKLHKRGQQGAFVEDPGKREAVEKRGKRSLVARCQPLVTKSWR</sequence>
<comment type="caution">
    <text evidence="1">The sequence shown here is derived from an EMBL/GenBank/DDBJ whole genome shotgun (WGS) entry which is preliminary data.</text>
</comment>
<dbReference type="AlphaFoldDB" id="A0AAV6VIC3"/>
<evidence type="ECO:0000313" key="2">
    <source>
        <dbReference type="Proteomes" id="UP000827092"/>
    </source>
</evidence>
<proteinExistence type="predicted"/>
<name>A0AAV6VIC3_9ARAC</name>
<evidence type="ECO:0000313" key="1">
    <source>
        <dbReference type="EMBL" id="KAG8195624.1"/>
    </source>
</evidence>
<organism evidence="1 2">
    <name type="scientific">Oedothorax gibbosus</name>
    <dbReference type="NCBI Taxonomy" id="931172"/>
    <lineage>
        <taxon>Eukaryota</taxon>
        <taxon>Metazoa</taxon>
        <taxon>Ecdysozoa</taxon>
        <taxon>Arthropoda</taxon>
        <taxon>Chelicerata</taxon>
        <taxon>Arachnida</taxon>
        <taxon>Araneae</taxon>
        <taxon>Araneomorphae</taxon>
        <taxon>Entelegynae</taxon>
        <taxon>Araneoidea</taxon>
        <taxon>Linyphiidae</taxon>
        <taxon>Erigoninae</taxon>
        <taxon>Oedothorax</taxon>
    </lineage>
</organism>
<accession>A0AAV6VIC3</accession>
<reference evidence="1 2" key="1">
    <citation type="journal article" date="2022" name="Nat. Ecol. Evol.">
        <title>A masculinizing supergene underlies an exaggerated male reproductive morph in a spider.</title>
        <authorList>
            <person name="Hendrickx F."/>
            <person name="De Corte Z."/>
            <person name="Sonet G."/>
            <person name="Van Belleghem S.M."/>
            <person name="Kostlbacher S."/>
            <person name="Vangestel C."/>
        </authorList>
    </citation>
    <scope>NUCLEOTIDE SEQUENCE [LARGE SCALE GENOMIC DNA]</scope>
    <source>
        <strain evidence="1">W744_W776</strain>
    </source>
</reference>
<gene>
    <name evidence="1" type="ORF">JTE90_017918</name>
</gene>
<protein>
    <submittedName>
        <fullName evidence="1">Uncharacterized protein</fullName>
    </submittedName>
</protein>